<evidence type="ECO:0000256" key="8">
    <source>
        <dbReference type="ARBA" id="ARBA00023154"/>
    </source>
</evidence>
<dbReference type="SUPFAM" id="SSF51569">
    <property type="entry name" value="Aldolase"/>
    <property type="match status" value="1"/>
</dbReference>
<dbReference type="InterPro" id="IPR005263">
    <property type="entry name" value="DapA"/>
</dbReference>
<keyword evidence="6 12" id="KW-0028">Amino-acid biosynthesis</keyword>
<comment type="function">
    <text evidence="1 12">Catalyzes the condensation of (S)-aspartate-beta-semialdehyde [(S)-ASA] and pyruvate to 4-hydroxy-tetrahydrodipicolinate (HTPA).</text>
</comment>
<dbReference type="SMART" id="SM01130">
    <property type="entry name" value="DHDPS"/>
    <property type="match status" value="1"/>
</dbReference>
<evidence type="ECO:0000256" key="3">
    <source>
        <dbReference type="ARBA" id="ARBA00007592"/>
    </source>
</evidence>
<dbReference type="Gene3D" id="3.20.20.70">
    <property type="entry name" value="Aldolase class I"/>
    <property type="match status" value="1"/>
</dbReference>
<dbReference type="InterPro" id="IPR013785">
    <property type="entry name" value="Aldolase_TIM"/>
</dbReference>
<evidence type="ECO:0000313" key="14">
    <source>
        <dbReference type="EMBL" id="MCI2283106.1"/>
    </source>
</evidence>
<name>A0ABS9X0Y1_9GAMM</name>
<dbReference type="PANTHER" id="PTHR12128:SF66">
    <property type="entry name" value="4-HYDROXY-2-OXOGLUTARATE ALDOLASE, MITOCHONDRIAL"/>
    <property type="match status" value="1"/>
</dbReference>
<keyword evidence="7 12" id="KW-0220">Diaminopimelate biosynthesis</keyword>
<reference evidence="14" key="1">
    <citation type="submission" date="2022-01" db="EMBL/GenBank/DDBJ databases">
        <title>Colwellia maritima, isolated from seawater.</title>
        <authorList>
            <person name="Kristyanto S."/>
            <person name="Jung J."/>
            <person name="Jeon C.O."/>
        </authorList>
    </citation>
    <scope>NUCLEOTIDE SEQUENCE</scope>
    <source>
        <strain evidence="14">MSW7</strain>
    </source>
</reference>
<protein>
    <recommendedName>
        <fullName evidence="4 12">4-hydroxy-tetrahydrodipicolinate synthase</fullName>
        <shortName evidence="12">HTPA synthase</shortName>
        <ecNumber evidence="4 12">4.3.3.7</ecNumber>
    </recommendedName>
</protein>
<comment type="caution">
    <text evidence="12">Was originally thought to be a dihydrodipicolinate synthase (DHDPS), catalyzing the condensation of (S)-aspartate-beta-semialdehyde [(S)-ASA] and pyruvate to dihydrodipicolinate (DHDP). However, it was shown in E.coli that the product of the enzymatic reaction is not dihydrodipicolinate but in fact (4S)-4-hydroxy-2,3,4,5-tetrahydro-(2S)-dipicolinic acid (HTPA), and that the consecutive dehydration reaction leading to DHDP is not spontaneous but catalyzed by DapB.</text>
</comment>
<comment type="subcellular location">
    <subcellularLocation>
        <location evidence="12">Cytoplasm</location>
    </subcellularLocation>
</comment>
<evidence type="ECO:0000256" key="1">
    <source>
        <dbReference type="ARBA" id="ARBA00003294"/>
    </source>
</evidence>
<comment type="similarity">
    <text evidence="3 12 13">Belongs to the DapA family.</text>
</comment>
<evidence type="ECO:0000256" key="9">
    <source>
        <dbReference type="ARBA" id="ARBA00023239"/>
    </source>
</evidence>
<feature type="binding site" evidence="12">
    <location>
        <position position="224"/>
    </location>
    <ligand>
        <name>pyruvate</name>
        <dbReference type="ChEBI" id="CHEBI:15361"/>
    </ligand>
</feature>
<keyword evidence="10 12" id="KW-0704">Schiff base</keyword>
<dbReference type="Pfam" id="PF00701">
    <property type="entry name" value="DHDPS"/>
    <property type="match status" value="1"/>
</dbReference>
<sequence length="329" mass="36040">MKNTSSININSQGNGSQGRIAHSIEKFPLWTALVTPFLENNHIDFTSLKTIATAQAKAGNGLLLLGSTGEGLALTHAEQLSIVEFVCGLSLEVPIMVAVGGYNLPEQISWVERCNKLNIDCFLLGSPLYAKPGVVGQTQWFEALLDAAKFPCMLYNVPSRSGVEIPVETVQNLQNHPNCWAMKEASGDLTKFLNYRQSCPSIELYSGEDAMLPYLVPAGVKGLVSVCANAWPQATQTYVQLCLSGQTESMFPLWNNAVASLFCVANPIPVKVLMQQQQNIQTPILRAPLTHLELSNNSELLDFDKQINQWLAQVSQSSFINTVENRNIA</sequence>
<evidence type="ECO:0000256" key="5">
    <source>
        <dbReference type="ARBA" id="ARBA00022490"/>
    </source>
</evidence>
<evidence type="ECO:0000256" key="2">
    <source>
        <dbReference type="ARBA" id="ARBA00005120"/>
    </source>
</evidence>
<dbReference type="InterPro" id="IPR020625">
    <property type="entry name" value="Schiff_base-form_aldolases_AS"/>
</dbReference>
<feature type="site" description="Part of a proton relay during catalysis" evidence="12">
    <location>
        <position position="129"/>
    </location>
</feature>
<dbReference type="GO" id="GO:0008840">
    <property type="term" value="F:4-hydroxy-tetrahydrodipicolinate synthase activity"/>
    <property type="evidence" value="ECO:0007669"/>
    <property type="project" value="UniProtKB-EC"/>
</dbReference>
<organism evidence="14 15">
    <name type="scientific">Colwellia maritima</name>
    <dbReference type="NCBI Taxonomy" id="2912588"/>
    <lineage>
        <taxon>Bacteria</taxon>
        <taxon>Pseudomonadati</taxon>
        <taxon>Pseudomonadota</taxon>
        <taxon>Gammaproteobacteria</taxon>
        <taxon>Alteromonadales</taxon>
        <taxon>Colwelliaceae</taxon>
        <taxon>Colwellia</taxon>
    </lineage>
</organism>
<evidence type="ECO:0000256" key="11">
    <source>
        <dbReference type="ARBA" id="ARBA00047836"/>
    </source>
</evidence>
<dbReference type="InterPro" id="IPR002220">
    <property type="entry name" value="DapA-like"/>
</dbReference>
<dbReference type="HAMAP" id="MF_00418">
    <property type="entry name" value="DapA"/>
    <property type="match status" value="1"/>
</dbReference>
<evidence type="ECO:0000256" key="13">
    <source>
        <dbReference type="PIRNR" id="PIRNR001365"/>
    </source>
</evidence>
<comment type="caution">
    <text evidence="14">The sequence shown here is derived from an EMBL/GenBank/DDBJ whole genome shotgun (WGS) entry which is preliminary data.</text>
</comment>
<dbReference type="NCBIfam" id="TIGR00674">
    <property type="entry name" value="dapA"/>
    <property type="match status" value="1"/>
</dbReference>
<accession>A0ABS9X0Y1</accession>
<evidence type="ECO:0000313" key="15">
    <source>
        <dbReference type="Proteomes" id="UP001139646"/>
    </source>
</evidence>
<feature type="site" description="Part of a proton relay during catalysis" evidence="12">
    <location>
        <position position="67"/>
    </location>
</feature>
<dbReference type="InterPro" id="IPR020624">
    <property type="entry name" value="Schiff_base-form_aldolases_CS"/>
</dbReference>
<keyword evidence="8 12" id="KW-0457">Lysine biosynthesis</keyword>
<keyword evidence="15" id="KW-1185">Reference proteome</keyword>
<dbReference type="EC" id="4.3.3.7" evidence="4 12"/>
<feature type="active site" description="Schiff-base intermediate with substrate" evidence="12">
    <location>
        <position position="183"/>
    </location>
</feature>
<dbReference type="Proteomes" id="UP001139646">
    <property type="component" value="Unassembled WGS sequence"/>
</dbReference>
<dbReference type="PROSITE" id="PS00665">
    <property type="entry name" value="DHDPS_1"/>
    <property type="match status" value="1"/>
</dbReference>
<feature type="binding site" evidence="12">
    <location>
        <position position="68"/>
    </location>
    <ligand>
        <name>pyruvate</name>
        <dbReference type="ChEBI" id="CHEBI:15361"/>
    </ligand>
</feature>
<comment type="subunit">
    <text evidence="12">Homotetramer; dimer of dimers.</text>
</comment>
<evidence type="ECO:0000256" key="12">
    <source>
        <dbReference type="HAMAP-Rule" id="MF_00418"/>
    </source>
</evidence>
<evidence type="ECO:0000256" key="10">
    <source>
        <dbReference type="ARBA" id="ARBA00023270"/>
    </source>
</evidence>
<proteinExistence type="inferred from homology"/>
<evidence type="ECO:0000256" key="6">
    <source>
        <dbReference type="ARBA" id="ARBA00022605"/>
    </source>
</evidence>
<dbReference type="PRINTS" id="PR00146">
    <property type="entry name" value="DHPICSNTHASE"/>
</dbReference>
<dbReference type="PIRSF" id="PIRSF001365">
    <property type="entry name" value="DHDPS"/>
    <property type="match status" value="1"/>
</dbReference>
<keyword evidence="9 12" id="KW-0456">Lyase</keyword>
<evidence type="ECO:0000256" key="7">
    <source>
        <dbReference type="ARBA" id="ARBA00022915"/>
    </source>
</evidence>
<evidence type="ECO:0000256" key="4">
    <source>
        <dbReference type="ARBA" id="ARBA00012086"/>
    </source>
</evidence>
<feature type="active site" description="Proton donor/acceptor" evidence="12">
    <location>
        <position position="155"/>
    </location>
</feature>
<dbReference type="EMBL" id="JAKKSL010000001">
    <property type="protein sequence ID" value="MCI2283106.1"/>
    <property type="molecule type" value="Genomic_DNA"/>
</dbReference>
<comment type="pathway">
    <text evidence="2 12">Amino-acid biosynthesis; L-lysine biosynthesis via DAP pathway; (S)-tetrahydrodipicolinate from L-aspartate: step 3/4.</text>
</comment>
<dbReference type="PROSITE" id="PS00666">
    <property type="entry name" value="DHDPS_2"/>
    <property type="match status" value="1"/>
</dbReference>
<dbReference type="PANTHER" id="PTHR12128">
    <property type="entry name" value="DIHYDRODIPICOLINATE SYNTHASE"/>
    <property type="match status" value="1"/>
</dbReference>
<comment type="catalytic activity">
    <reaction evidence="11 12">
        <text>L-aspartate 4-semialdehyde + pyruvate = (2S,4S)-4-hydroxy-2,3,4,5-tetrahydrodipicolinate + H2O + H(+)</text>
        <dbReference type="Rhea" id="RHEA:34171"/>
        <dbReference type="ChEBI" id="CHEBI:15361"/>
        <dbReference type="ChEBI" id="CHEBI:15377"/>
        <dbReference type="ChEBI" id="CHEBI:15378"/>
        <dbReference type="ChEBI" id="CHEBI:67139"/>
        <dbReference type="ChEBI" id="CHEBI:537519"/>
        <dbReference type="EC" id="4.3.3.7"/>
    </reaction>
</comment>
<gene>
    <name evidence="12 14" type="primary">dapA</name>
    <name evidence="14" type="ORF">L3081_06465</name>
</gene>
<keyword evidence="5 12" id="KW-0963">Cytoplasm</keyword>